<dbReference type="InterPro" id="IPR001867">
    <property type="entry name" value="OmpR/PhoB-type_DNA-bd"/>
</dbReference>
<dbReference type="InterPro" id="IPR001789">
    <property type="entry name" value="Sig_transdc_resp-reg_receiver"/>
</dbReference>
<dbReference type="CDD" id="cd00383">
    <property type="entry name" value="trans_reg_C"/>
    <property type="match status" value="1"/>
</dbReference>
<evidence type="ECO:0000256" key="2">
    <source>
        <dbReference type="ARBA" id="ARBA00022553"/>
    </source>
</evidence>
<dbReference type="SMART" id="SM00862">
    <property type="entry name" value="Trans_reg_C"/>
    <property type="match status" value="1"/>
</dbReference>
<dbReference type="InterPro" id="IPR036388">
    <property type="entry name" value="WH-like_DNA-bd_sf"/>
</dbReference>
<dbReference type="GO" id="GO:0000156">
    <property type="term" value="F:phosphorelay response regulator activity"/>
    <property type="evidence" value="ECO:0007669"/>
    <property type="project" value="TreeGrafter"/>
</dbReference>
<name>A0A1M5S587_9CLOT</name>
<comment type="function">
    <text evidence="7">May play the central regulatory role in sporulation. It may be an element of the effector pathway responsible for the activation of sporulation genes in response to nutritional stress. Spo0A may act in concert with spo0H (a sigma factor) to control the expression of some genes that are critical to the sporulation process.</text>
</comment>
<dbReference type="PANTHER" id="PTHR48111">
    <property type="entry name" value="REGULATOR OF RPOS"/>
    <property type="match status" value="1"/>
</dbReference>
<keyword evidence="4" id="KW-0805">Transcription regulation</keyword>
<dbReference type="GO" id="GO:0005829">
    <property type="term" value="C:cytosol"/>
    <property type="evidence" value="ECO:0007669"/>
    <property type="project" value="TreeGrafter"/>
</dbReference>
<dbReference type="SMART" id="SM00448">
    <property type="entry name" value="REC"/>
    <property type="match status" value="1"/>
</dbReference>
<dbReference type="AlphaFoldDB" id="A0A1M5S587"/>
<dbReference type="Gene3D" id="3.40.50.2300">
    <property type="match status" value="1"/>
</dbReference>
<dbReference type="PROSITE" id="PS51755">
    <property type="entry name" value="OMPR_PHOB"/>
    <property type="match status" value="1"/>
</dbReference>
<evidence type="ECO:0000256" key="5">
    <source>
        <dbReference type="ARBA" id="ARBA00023125"/>
    </source>
</evidence>
<protein>
    <recommendedName>
        <fullName evidence="1">Stage 0 sporulation protein A homolog</fullName>
    </recommendedName>
</protein>
<dbReference type="Gene3D" id="1.10.10.10">
    <property type="entry name" value="Winged helix-like DNA-binding domain superfamily/Winged helix DNA-binding domain"/>
    <property type="match status" value="1"/>
</dbReference>
<evidence type="ECO:0000256" key="9">
    <source>
        <dbReference type="PROSITE-ProRule" id="PRU01091"/>
    </source>
</evidence>
<dbReference type="PROSITE" id="PS50110">
    <property type="entry name" value="RESPONSE_REGULATORY"/>
    <property type="match status" value="1"/>
</dbReference>
<evidence type="ECO:0000313" key="13">
    <source>
        <dbReference type="Proteomes" id="UP000184447"/>
    </source>
</evidence>
<dbReference type="SUPFAM" id="SSF46894">
    <property type="entry name" value="C-terminal effector domain of the bipartite response regulators"/>
    <property type="match status" value="1"/>
</dbReference>
<dbReference type="RefSeq" id="WP_073337110.1">
    <property type="nucleotide sequence ID" value="NZ_FQXM01000004.1"/>
</dbReference>
<accession>A0A1M5S587</accession>
<evidence type="ECO:0000259" key="11">
    <source>
        <dbReference type="PROSITE" id="PS51755"/>
    </source>
</evidence>
<reference evidence="12 13" key="1">
    <citation type="submission" date="2016-11" db="EMBL/GenBank/DDBJ databases">
        <authorList>
            <person name="Jaros S."/>
            <person name="Januszkiewicz K."/>
            <person name="Wedrychowicz H."/>
        </authorList>
    </citation>
    <scope>NUCLEOTIDE SEQUENCE [LARGE SCALE GENOMIC DNA]</scope>
    <source>
        <strain evidence="12 13">DSM 8605</strain>
    </source>
</reference>
<dbReference type="PANTHER" id="PTHR48111:SF73">
    <property type="entry name" value="ALKALINE PHOSPHATASE SYNTHESIS TRANSCRIPTIONAL REGULATORY PROTEIN PHOP"/>
    <property type="match status" value="1"/>
</dbReference>
<dbReference type="STRING" id="1121316.SAMN02745207_00758"/>
<evidence type="ECO:0000256" key="8">
    <source>
        <dbReference type="PROSITE-ProRule" id="PRU00169"/>
    </source>
</evidence>
<keyword evidence="2 8" id="KW-0597">Phosphoprotein</keyword>
<proteinExistence type="predicted"/>
<keyword evidence="13" id="KW-1185">Reference proteome</keyword>
<feature type="DNA-binding region" description="OmpR/PhoB-type" evidence="9">
    <location>
        <begin position="124"/>
        <end position="221"/>
    </location>
</feature>
<evidence type="ECO:0000256" key="6">
    <source>
        <dbReference type="ARBA" id="ARBA00023163"/>
    </source>
</evidence>
<dbReference type="Pfam" id="PF00486">
    <property type="entry name" value="Trans_reg_C"/>
    <property type="match status" value="1"/>
</dbReference>
<dbReference type="GO" id="GO:0006355">
    <property type="term" value="P:regulation of DNA-templated transcription"/>
    <property type="evidence" value="ECO:0007669"/>
    <property type="project" value="InterPro"/>
</dbReference>
<evidence type="ECO:0000256" key="3">
    <source>
        <dbReference type="ARBA" id="ARBA00023012"/>
    </source>
</evidence>
<dbReference type="EMBL" id="FQXM01000004">
    <property type="protein sequence ID" value="SHH33590.1"/>
    <property type="molecule type" value="Genomic_DNA"/>
</dbReference>
<keyword evidence="3" id="KW-0902">Two-component regulatory system</keyword>
<feature type="modified residue" description="4-aspartylphosphate" evidence="8">
    <location>
        <position position="54"/>
    </location>
</feature>
<dbReference type="SUPFAM" id="SSF52172">
    <property type="entry name" value="CheY-like"/>
    <property type="match status" value="1"/>
</dbReference>
<dbReference type="InterPro" id="IPR011006">
    <property type="entry name" value="CheY-like_superfamily"/>
</dbReference>
<keyword evidence="6" id="KW-0804">Transcription</keyword>
<keyword evidence="5 9" id="KW-0238">DNA-binding</keyword>
<dbReference type="Proteomes" id="UP000184447">
    <property type="component" value="Unassembled WGS sequence"/>
</dbReference>
<dbReference type="FunFam" id="1.10.10.10:FF:000018">
    <property type="entry name" value="DNA-binding response regulator ResD"/>
    <property type="match status" value="1"/>
</dbReference>
<feature type="domain" description="Response regulatory" evidence="10">
    <location>
        <begin position="4"/>
        <end position="118"/>
    </location>
</feature>
<feature type="domain" description="OmpR/PhoB-type" evidence="11">
    <location>
        <begin position="124"/>
        <end position="221"/>
    </location>
</feature>
<dbReference type="GO" id="GO:0032993">
    <property type="term" value="C:protein-DNA complex"/>
    <property type="evidence" value="ECO:0007669"/>
    <property type="project" value="TreeGrafter"/>
</dbReference>
<organism evidence="12 13">
    <name type="scientific">Clostridium grantii DSM 8605</name>
    <dbReference type="NCBI Taxonomy" id="1121316"/>
    <lineage>
        <taxon>Bacteria</taxon>
        <taxon>Bacillati</taxon>
        <taxon>Bacillota</taxon>
        <taxon>Clostridia</taxon>
        <taxon>Eubacteriales</taxon>
        <taxon>Clostridiaceae</taxon>
        <taxon>Clostridium</taxon>
    </lineage>
</organism>
<dbReference type="FunFam" id="3.40.50.2300:FF:000001">
    <property type="entry name" value="DNA-binding response regulator PhoB"/>
    <property type="match status" value="1"/>
</dbReference>
<dbReference type="GO" id="GO:0000976">
    <property type="term" value="F:transcription cis-regulatory region binding"/>
    <property type="evidence" value="ECO:0007669"/>
    <property type="project" value="TreeGrafter"/>
</dbReference>
<gene>
    <name evidence="12" type="ORF">SAMN02745207_00758</name>
</gene>
<dbReference type="CDD" id="cd17574">
    <property type="entry name" value="REC_OmpR"/>
    <property type="match status" value="1"/>
</dbReference>
<dbReference type="InterPro" id="IPR016032">
    <property type="entry name" value="Sig_transdc_resp-reg_C-effctor"/>
</dbReference>
<evidence type="ECO:0000256" key="4">
    <source>
        <dbReference type="ARBA" id="ARBA00023015"/>
    </source>
</evidence>
<dbReference type="InterPro" id="IPR039420">
    <property type="entry name" value="WalR-like"/>
</dbReference>
<evidence type="ECO:0000256" key="1">
    <source>
        <dbReference type="ARBA" id="ARBA00018672"/>
    </source>
</evidence>
<sequence length="223" mass="25790">MKKKILIADDEMRMRILISDFLINEGYEIIEASDGKEALEKFTNEPTIHLVILDIMMPYLTGWEVCEEIRKISKVPIIMLTAKNAENDELFGFKKGTDEYIKKPFSPSILVARVNALMDRTYGDSNLLIKDCLTIDTEKHIVKSQGDTIDLSITEYKLLLYMIDNENSVLSREQLISKVWGYDYDGTDRTVDTHINRLRIKLKESGDYVKTVRGYGYKFEVIK</sequence>
<evidence type="ECO:0000256" key="7">
    <source>
        <dbReference type="ARBA" id="ARBA00024867"/>
    </source>
</evidence>
<evidence type="ECO:0000259" key="10">
    <source>
        <dbReference type="PROSITE" id="PS50110"/>
    </source>
</evidence>
<dbReference type="OrthoDB" id="9790442at2"/>
<evidence type="ECO:0000313" key="12">
    <source>
        <dbReference type="EMBL" id="SHH33590.1"/>
    </source>
</evidence>
<dbReference type="Pfam" id="PF00072">
    <property type="entry name" value="Response_reg"/>
    <property type="match status" value="1"/>
</dbReference>